<name>A0A9P6K963_9FUNG</name>
<dbReference type="InterPro" id="IPR036188">
    <property type="entry name" value="FAD/NAD-bd_sf"/>
</dbReference>
<comment type="caution">
    <text evidence="1">The sequence shown here is derived from an EMBL/GenBank/DDBJ whole genome shotgun (WGS) entry which is preliminary data.</text>
</comment>
<organism evidence="1 2">
    <name type="scientific">Lunasporangiospora selenospora</name>
    <dbReference type="NCBI Taxonomy" id="979761"/>
    <lineage>
        <taxon>Eukaryota</taxon>
        <taxon>Fungi</taxon>
        <taxon>Fungi incertae sedis</taxon>
        <taxon>Mucoromycota</taxon>
        <taxon>Mortierellomycotina</taxon>
        <taxon>Mortierellomycetes</taxon>
        <taxon>Mortierellales</taxon>
        <taxon>Mortierellaceae</taxon>
        <taxon>Lunasporangiospora</taxon>
    </lineage>
</organism>
<evidence type="ECO:0000313" key="2">
    <source>
        <dbReference type="Proteomes" id="UP000780801"/>
    </source>
</evidence>
<dbReference type="PANTHER" id="PTHR47356:SF2">
    <property type="entry name" value="FAD-BINDING DOMAIN-CONTAINING PROTEIN-RELATED"/>
    <property type="match status" value="1"/>
</dbReference>
<protein>
    <recommendedName>
        <fullName evidence="3">FAD-binding domain-containing protein</fullName>
    </recommendedName>
</protein>
<dbReference type="InterPro" id="IPR050562">
    <property type="entry name" value="FAD_mOase_fung"/>
</dbReference>
<dbReference type="SUPFAM" id="SSF51905">
    <property type="entry name" value="FAD/NAD(P)-binding domain"/>
    <property type="match status" value="1"/>
</dbReference>
<dbReference type="Proteomes" id="UP000780801">
    <property type="component" value="Unassembled WGS sequence"/>
</dbReference>
<gene>
    <name evidence="1" type="ORF">BGW38_009407</name>
</gene>
<dbReference type="OrthoDB" id="655030at2759"/>
<dbReference type="PANTHER" id="PTHR47356">
    <property type="entry name" value="FAD-DEPENDENT MONOOXYGENASE ASQG-RELATED"/>
    <property type="match status" value="1"/>
</dbReference>
<keyword evidence="2" id="KW-1185">Reference proteome</keyword>
<reference evidence="1" key="1">
    <citation type="journal article" date="2020" name="Fungal Divers.">
        <title>Resolving the Mortierellaceae phylogeny through synthesis of multi-gene phylogenetics and phylogenomics.</title>
        <authorList>
            <person name="Vandepol N."/>
            <person name="Liber J."/>
            <person name="Desiro A."/>
            <person name="Na H."/>
            <person name="Kennedy M."/>
            <person name="Barry K."/>
            <person name="Grigoriev I.V."/>
            <person name="Miller A.N."/>
            <person name="O'Donnell K."/>
            <person name="Stajich J.E."/>
            <person name="Bonito G."/>
        </authorList>
    </citation>
    <scope>NUCLEOTIDE SEQUENCE</scope>
    <source>
        <strain evidence="1">KOD1015</strain>
    </source>
</reference>
<proteinExistence type="predicted"/>
<accession>A0A9P6K963</accession>
<evidence type="ECO:0000313" key="1">
    <source>
        <dbReference type="EMBL" id="KAF9553306.1"/>
    </source>
</evidence>
<evidence type="ECO:0008006" key="3">
    <source>
        <dbReference type="Google" id="ProtNLM"/>
    </source>
</evidence>
<sequence length="182" mass="20306">MLEDIHKVSLPCAKIDYVRDDLTKVGVMHAANNTERYGYEGILLTRPAFYDVLLSRVPAHKILWSKRMLSFNQNKEGVMIRCSDNTTYHGDILIGADGAYSAVRQCLYKSMIQKGLTVPKLDMAPLHFDSHCVIGVTDVLTAEEYPVLAQRTGDFHVIIGKERSIQASSSTVSLLSTNITFL</sequence>
<dbReference type="AlphaFoldDB" id="A0A9P6K963"/>
<dbReference type="GO" id="GO:0004497">
    <property type="term" value="F:monooxygenase activity"/>
    <property type="evidence" value="ECO:0007669"/>
    <property type="project" value="InterPro"/>
</dbReference>
<dbReference type="Gene3D" id="3.50.50.60">
    <property type="entry name" value="FAD/NAD(P)-binding domain"/>
    <property type="match status" value="1"/>
</dbReference>
<feature type="non-terminal residue" evidence="1">
    <location>
        <position position="1"/>
    </location>
</feature>
<dbReference type="EMBL" id="JAABOA010006901">
    <property type="protein sequence ID" value="KAF9553306.1"/>
    <property type="molecule type" value="Genomic_DNA"/>
</dbReference>